<protein>
    <recommendedName>
        <fullName evidence="3">WXG100 family type VII secretion target</fullName>
    </recommendedName>
</protein>
<evidence type="ECO:0000313" key="1">
    <source>
        <dbReference type="EMBL" id="GLJ69919.1"/>
    </source>
</evidence>
<sequence length="99" mass="11352">MADVLIPFERMEELSNALGLIITEFEEAGSRTGDLENAIRTPLPGWSGLKDRASDFESKWDDKRETLRGKLEEMKKRIDENRQAWADLDVELAKRQEGS</sequence>
<proteinExistence type="predicted"/>
<reference evidence="1" key="1">
    <citation type="journal article" date="2014" name="Int. J. Syst. Evol. Microbiol.">
        <title>Complete genome of a new Firmicutes species belonging to the dominant human colonic microbiota ('Ruminococcus bicirculans') reveals two chromosomes and a selective capacity to utilize plant glucans.</title>
        <authorList>
            <consortium name="NISC Comparative Sequencing Program"/>
            <person name="Wegmann U."/>
            <person name="Louis P."/>
            <person name="Goesmann A."/>
            <person name="Henrissat B."/>
            <person name="Duncan S.H."/>
            <person name="Flint H.J."/>
        </authorList>
    </citation>
    <scope>NUCLEOTIDE SEQUENCE</scope>
    <source>
        <strain evidence="1">VKM Ac-1246</strain>
    </source>
</reference>
<name>A0ABQ5T1G5_9ACTN</name>
<evidence type="ECO:0008006" key="3">
    <source>
        <dbReference type="Google" id="ProtNLM"/>
    </source>
</evidence>
<reference evidence="1" key="2">
    <citation type="submission" date="2023-01" db="EMBL/GenBank/DDBJ databases">
        <authorList>
            <person name="Sun Q."/>
            <person name="Evtushenko L."/>
        </authorList>
    </citation>
    <scope>NUCLEOTIDE SEQUENCE</scope>
    <source>
        <strain evidence="1">VKM Ac-1246</strain>
    </source>
</reference>
<comment type="caution">
    <text evidence="1">The sequence shown here is derived from an EMBL/GenBank/DDBJ whole genome shotgun (WGS) entry which is preliminary data.</text>
</comment>
<gene>
    <name evidence="1" type="ORF">GCM10017579_39550</name>
</gene>
<dbReference type="RefSeq" id="WP_189118330.1">
    <property type="nucleotide sequence ID" value="NZ_BMRK01000006.1"/>
</dbReference>
<keyword evidence="2" id="KW-1185">Reference proteome</keyword>
<dbReference type="EMBL" id="BSEL01000007">
    <property type="protein sequence ID" value="GLJ69919.1"/>
    <property type="molecule type" value="Genomic_DNA"/>
</dbReference>
<organism evidence="1 2">
    <name type="scientific">Nocardioides luteus</name>
    <dbReference type="NCBI Taxonomy" id="1844"/>
    <lineage>
        <taxon>Bacteria</taxon>
        <taxon>Bacillati</taxon>
        <taxon>Actinomycetota</taxon>
        <taxon>Actinomycetes</taxon>
        <taxon>Propionibacteriales</taxon>
        <taxon>Nocardioidaceae</taxon>
        <taxon>Nocardioides</taxon>
    </lineage>
</organism>
<dbReference type="Proteomes" id="UP001142292">
    <property type="component" value="Unassembled WGS sequence"/>
</dbReference>
<accession>A0ABQ5T1G5</accession>
<evidence type="ECO:0000313" key="2">
    <source>
        <dbReference type="Proteomes" id="UP001142292"/>
    </source>
</evidence>